<reference evidence="1 2" key="1">
    <citation type="submission" date="2014-04" db="EMBL/GenBank/DDBJ databases">
        <title>Evolutionary Origins and Diversification of the Mycorrhizal Mutualists.</title>
        <authorList>
            <consortium name="DOE Joint Genome Institute"/>
            <consortium name="Mycorrhizal Genomics Consortium"/>
            <person name="Kohler A."/>
            <person name="Kuo A."/>
            <person name="Nagy L.G."/>
            <person name="Floudas D."/>
            <person name="Copeland A."/>
            <person name="Barry K.W."/>
            <person name="Cichocki N."/>
            <person name="Veneault-Fourrey C."/>
            <person name="LaButti K."/>
            <person name="Lindquist E.A."/>
            <person name="Lipzen A."/>
            <person name="Lundell T."/>
            <person name="Morin E."/>
            <person name="Murat C."/>
            <person name="Riley R."/>
            <person name="Ohm R."/>
            <person name="Sun H."/>
            <person name="Tunlid A."/>
            <person name="Henrissat B."/>
            <person name="Grigoriev I.V."/>
            <person name="Hibbett D.S."/>
            <person name="Martin F."/>
        </authorList>
    </citation>
    <scope>NUCLEOTIDE SEQUENCE [LARGE SCALE GENOMIC DNA]</scope>
    <source>
        <strain evidence="1 2">FD-317 M1</strain>
    </source>
</reference>
<dbReference type="Proteomes" id="UP000053593">
    <property type="component" value="Unassembled WGS sequence"/>
</dbReference>
<sequence>MVHLTDLPLEILSSLPLYIRNIEDFTNAASTCRTLYHAFGTASPNCILRLAAASPPLFAQLHPHFLIAVTVRQVSDWALESEENTRQLRLAFQGGADGLFELCIEKAGLTLEDIRRFHSARYSIFDPFADTIDQVAGQQWYQSESGQWRLRTRDAINRAAYQILIYGELFASSMQTYLEPEKNLPTFDLDVRLDYIKYCISDWTYRSDSGIKISDRLPSANRYEEFKESDKKLLRHILTCSRWVQLWQAVSSGITPDFEEEWKQKLWVDAIQIQGIDGMRVLAARHSGESCRGKLLRIRSQVEKLREEDRPATLIAGTQPRASISYAPDFPNEICIACGSSIRA</sequence>
<proteinExistence type="predicted"/>
<gene>
    <name evidence="1" type="ORF">GYMLUDRAFT_44914</name>
</gene>
<keyword evidence="2" id="KW-1185">Reference proteome</keyword>
<evidence type="ECO:0000313" key="2">
    <source>
        <dbReference type="Proteomes" id="UP000053593"/>
    </source>
</evidence>
<organism evidence="1 2">
    <name type="scientific">Collybiopsis luxurians FD-317 M1</name>
    <dbReference type="NCBI Taxonomy" id="944289"/>
    <lineage>
        <taxon>Eukaryota</taxon>
        <taxon>Fungi</taxon>
        <taxon>Dikarya</taxon>
        <taxon>Basidiomycota</taxon>
        <taxon>Agaricomycotina</taxon>
        <taxon>Agaricomycetes</taxon>
        <taxon>Agaricomycetidae</taxon>
        <taxon>Agaricales</taxon>
        <taxon>Marasmiineae</taxon>
        <taxon>Omphalotaceae</taxon>
        <taxon>Collybiopsis</taxon>
        <taxon>Collybiopsis luxurians</taxon>
    </lineage>
</organism>
<evidence type="ECO:0000313" key="1">
    <source>
        <dbReference type="EMBL" id="KIK59164.1"/>
    </source>
</evidence>
<dbReference type="HOGENOM" id="CLU_044247_0_0_1"/>
<protein>
    <submittedName>
        <fullName evidence="1">Uncharacterized protein</fullName>
    </submittedName>
</protein>
<name>A0A0D0C9K3_9AGAR</name>
<dbReference type="EMBL" id="KN834781">
    <property type="protein sequence ID" value="KIK59164.1"/>
    <property type="molecule type" value="Genomic_DNA"/>
</dbReference>
<accession>A0A0D0C9K3</accession>
<dbReference type="AlphaFoldDB" id="A0A0D0C9K3"/>
<dbReference type="OrthoDB" id="2853639at2759"/>